<dbReference type="STRING" id="399497.BW733_16895"/>
<organism evidence="1 2">
    <name type="scientific">Tessaracoccus flavescens</name>
    <dbReference type="NCBI Taxonomy" id="399497"/>
    <lineage>
        <taxon>Bacteria</taxon>
        <taxon>Bacillati</taxon>
        <taxon>Actinomycetota</taxon>
        <taxon>Actinomycetes</taxon>
        <taxon>Propionibacteriales</taxon>
        <taxon>Propionibacteriaceae</taxon>
        <taxon>Tessaracoccus</taxon>
    </lineage>
</organism>
<dbReference type="Pfam" id="PF07021">
    <property type="entry name" value="MetW"/>
    <property type="match status" value="1"/>
</dbReference>
<evidence type="ECO:0000313" key="2">
    <source>
        <dbReference type="Proteomes" id="UP000188235"/>
    </source>
</evidence>
<dbReference type="InterPro" id="IPR010743">
    <property type="entry name" value="Methionine_synth_MetW"/>
</dbReference>
<proteinExistence type="predicted"/>
<evidence type="ECO:0000313" key="1">
    <source>
        <dbReference type="EMBL" id="AQP52248.1"/>
    </source>
</evidence>
<reference evidence="1 2" key="1">
    <citation type="journal article" date="2008" name="Int. J. Syst. Evol. Microbiol.">
        <title>Tessaracoccus flavescens sp. nov., isolated from marine sediment.</title>
        <authorList>
            <person name="Lee D.W."/>
            <person name="Lee S.D."/>
        </authorList>
    </citation>
    <scope>NUCLEOTIDE SEQUENCE [LARGE SCALE GENOMIC DNA]</scope>
    <source>
        <strain evidence="1 2">SST-39T</strain>
    </source>
</reference>
<name>A0A1Q2D1J9_9ACTN</name>
<protein>
    <submittedName>
        <fullName evidence="1">Methionine biosynthesis protein MetW</fullName>
    </submittedName>
</protein>
<dbReference type="NCBIfam" id="TIGR02081">
    <property type="entry name" value="metW"/>
    <property type="match status" value="1"/>
</dbReference>
<accession>A0A1Q2D1J9</accession>
<dbReference type="KEGG" id="tfa:BW733_16895"/>
<sequence>MTERFRADLAVIADLIPEGSRVLDLGCGNGDLLQLLMEKGCTGTGVDLDPGNVLECLRRGVNVIELDLDTQLAEFGDDSYDFVVLSRTLQTVYKPRGVLAEMGRIAVHSLVSMPNFAYWRNRLRLLGGRMPMSKDLPFDWYDTPNLHHSSIPDLEPLFTSLDMVIDRRIALDGDGHPHRAGRFAPNLLASSSLYVLHARR</sequence>
<dbReference type="EMBL" id="CP019607">
    <property type="protein sequence ID" value="AQP52248.1"/>
    <property type="molecule type" value="Genomic_DNA"/>
</dbReference>
<dbReference type="CDD" id="cd02440">
    <property type="entry name" value="AdoMet_MTases"/>
    <property type="match status" value="1"/>
</dbReference>
<dbReference type="AlphaFoldDB" id="A0A1Q2D1J9"/>
<gene>
    <name evidence="1" type="ORF">BW733_16895</name>
</gene>
<dbReference type="SUPFAM" id="SSF53335">
    <property type="entry name" value="S-adenosyl-L-methionine-dependent methyltransferases"/>
    <property type="match status" value="1"/>
</dbReference>
<dbReference type="InterPro" id="IPR029063">
    <property type="entry name" value="SAM-dependent_MTases_sf"/>
</dbReference>
<dbReference type="Gene3D" id="3.40.50.150">
    <property type="entry name" value="Vaccinia Virus protein VP39"/>
    <property type="match status" value="1"/>
</dbReference>
<keyword evidence="2" id="KW-1185">Reference proteome</keyword>
<dbReference type="Proteomes" id="UP000188235">
    <property type="component" value="Chromosome"/>
</dbReference>
<dbReference type="OrthoDB" id="9810247at2"/>
<dbReference type="RefSeq" id="WP_077352309.1">
    <property type="nucleotide sequence ID" value="NZ_CP019607.1"/>
</dbReference>